<name>A0A1F5ZJP7_9BACT</name>
<dbReference type="Pfam" id="PF00318">
    <property type="entry name" value="Ribosomal_S2"/>
    <property type="match status" value="1"/>
</dbReference>
<feature type="compositionally biased region" description="Basic and acidic residues" evidence="6">
    <location>
        <begin position="226"/>
        <end position="255"/>
    </location>
</feature>
<dbReference type="Gene3D" id="1.10.287.610">
    <property type="entry name" value="Helix hairpin bin"/>
    <property type="match status" value="1"/>
</dbReference>
<dbReference type="InterPro" id="IPR001865">
    <property type="entry name" value="Ribosomal_uS2"/>
</dbReference>
<keyword evidence="3 5" id="KW-0687">Ribonucleoprotein</keyword>
<sequence length="276" mass="30998">MKNITLVELLEAGCHFGHKKEKWHPKAASFIYAAKEGVHIIDLAKTKEWLQKAGEYAEKLGQEGKVLMFVATKRQAKLLLATAAKKANAPYLASRWVGGFLTNWDQVKRNIDKLNKMKKDKAEGAWKKFVKHEIVKLDKEMKQIEMVYGGVADLKSPPDALFIVDIKKEDIAIKEAARREIPVIGMVDTNSDPSLISYPIPANDDAVGSIEIIVNFIAECYLEGKEKRAKEGEKEKERTSEKESREKAVEVKKPAAEAPTKPVVSKEKKKTVSKKK</sequence>
<comment type="caution">
    <text evidence="7">The sequence shown here is derived from an EMBL/GenBank/DDBJ whole genome shotgun (WGS) entry which is preliminary data.</text>
</comment>
<dbReference type="STRING" id="1798382.A3D77_03835"/>
<dbReference type="InterPro" id="IPR005706">
    <property type="entry name" value="Ribosomal_uS2_bac/mit/plastid"/>
</dbReference>
<evidence type="ECO:0000256" key="3">
    <source>
        <dbReference type="ARBA" id="ARBA00023274"/>
    </source>
</evidence>
<feature type="compositionally biased region" description="Basic residues" evidence="6">
    <location>
        <begin position="267"/>
        <end position="276"/>
    </location>
</feature>
<evidence type="ECO:0000256" key="2">
    <source>
        <dbReference type="ARBA" id="ARBA00022980"/>
    </source>
</evidence>
<evidence type="ECO:0000256" key="1">
    <source>
        <dbReference type="ARBA" id="ARBA00006242"/>
    </source>
</evidence>
<evidence type="ECO:0000313" key="8">
    <source>
        <dbReference type="Proteomes" id="UP000176923"/>
    </source>
</evidence>
<dbReference type="Proteomes" id="UP000176923">
    <property type="component" value="Unassembled WGS sequence"/>
</dbReference>
<dbReference type="EMBL" id="MFJL01000042">
    <property type="protein sequence ID" value="OGG12708.1"/>
    <property type="molecule type" value="Genomic_DNA"/>
</dbReference>
<evidence type="ECO:0000256" key="5">
    <source>
        <dbReference type="HAMAP-Rule" id="MF_00291"/>
    </source>
</evidence>
<gene>
    <name evidence="5" type="primary">rpsB</name>
    <name evidence="7" type="ORF">A3D77_03835</name>
</gene>
<comment type="similarity">
    <text evidence="1 5">Belongs to the universal ribosomal protein uS2 family.</text>
</comment>
<dbReference type="CDD" id="cd01425">
    <property type="entry name" value="RPS2"/>
    <property type="match status" value="1"/>
</dbReference>
<dbReference type="PANTHER" id="PTHR12534:SF0">
    <property type="entry name" value="SMALL RIBOSOMAL SUBUNIT PROTEIN US2M"/>
    <property type="match status" value="1"/>
</dbReference>
<evidence type="ECO:0000256" key="6">
    <source>
        <dbReference type="SAM" id="MobiDB-lite"/>
    </source>
</evidence>
<dbReference type="HAMAP" id="MF_00291_B">
    <property type="entry name" value="Ribosomal_uS2_B"/>
    <property type="match status" value="1"/>
</dbReference>
<dbReference type="GO" id="GO:0003735">
    <property type="term" value="F:structural constituent of ribosome"/>
    <property type="evidence" value="ECO:0007669"/>
    <property type="project" value="InterPro"/>
</dbReference>
<protein>
    <recommendedName>
        <fullName evidence="4 5">Small ribosomal subunit protein uS2</fullName>
    </recommendedName>
</protein>
<dbReference type="GO" id="GO:0022627">
    <property type="term" value="C:cytosolic small ribosomal subunit"/>
    <property type="evidence" value="ECO:0007669"/>
    <property type="project" value="TreeGrafter"/>
</dbReference>
<dbReference type="AlphaFoldDB" id="A0A1F5ZJP7"/>
<accession>A0A1F5ZJP7</accession>
<evidence type="ECO:0000256" key="4">
    <source>
        <dbReference type="ARBA" id="ARBA00035256"/>
    </source>
</evidence>
<keyword evidence="2 5" id="KW-0689">Ribosomal protein</keyword>
<reference evidence="7 8" key="1">
    <citation type="journal article" date="2016" name="Nat. Commun.">
        <title>Thousands of microbial genomes shed light on interconnected biogeochemical processes in an aquifer system.</title>
        <authorList>
            <person name="Anantharaman K."/>
            <person name="Brown C.T."/>
            <person name="Hug L.A."/>
            <person name="Sharon I."/>
            <person name="Castelle C.J."/>
            <person name="Probst A.J."/>
            <person name="Thomas B.C."/>
            <person name="Singh A."/>
            <person name="Wilkins M.J."/>
            <person name="Karaoz U."/>
            <person name="Brodie E.L."/>
            <person name="Williams K.H."/>
            <person name="Hubbard S.S."/>
            <person name="Banfield J.F."/>
        </authorList>
    </citation>
    <scope>NUCLEOTIDE SEQUENCE [LARGE SCALE GENOMIC DNA]</scope>
</reference>
<dbReference type="PRINTS" id="PR00395">
    <property type="entry name" value="RIBOSOMALS2"/>
</dbReference>
<dbReference type="SUPFAM" id="SSF52313">
    <property type="entry name" value="Ribosomal protein S2"/>
    <property type="match status" value="1"/>
</dbReference>
<feature type="region of interest" description="Disordered" evidence="6">
    <location>
        <begin position="226"/>
        <end position="276"/>
    </location>
</feature>
<dbReference type="InterPro" id="IPR023591">
    <property type="entry name" value="Ribosomal_uS2_flav_dom_sf"/>
</dbReference>
<organism evidence="7 8">
    <name type="scientific">Candidatus Gottesmanbacteria bacterium RIFCSPHIGHO2_02_FULL_39_11</name>
    <dbReference type="NCBI Taxonomy" id="1798382"/>
    <lineage>
        <taxon>Bacteria</taxon>
        <taxon>Candidatus Gottesmaniibacteriota</taxon>
    </lineage>
</organism>
<dbReference type="PANTHER" id="PTHR12534">
    <property type="entry name" value="30S RIBOSOMAL PROTEIN S2 PROKARYOTIC AND ORGANELLAR"/>
    <property type="match status" value="1"/>
</dbReference>
<dbReference type="Gene3D" id="3.40.50.10490">
    <property type="entry name" value="Glucose-6-phosphate isomerase like protein, domain 1"/>
    <property type="match status" value="1"/>
</dbReference>
<evidence type="ECO:0000313" key="7">
    <source>
        <dbReference type="EMBL" id="OGG12708.1"/>
    </source>
</evidence>
<dbReference type="GO" id="GO:0006412">
    <property type="term" value="P:translation"/>
    <property type="evidence" value="ECO:0007669"/>
    <property type="project" value="UniProtKB-UniRule"/>
</dbReference>
<dbReference type="NCBIfam" id="TIGR01011">
    <property type="entry name" value="rpsB_bact"/>
    <property type="match status" value="1"/>
</dbReference>
<proteinExistence type="inferred from homology"/>